<dbReference type="SUPFAM" id="SSF47565">
    <property type="entry name" value="Insect pheromone/odorant-binding proteins"/>
    <property type="match status" value="1"/>
</dbReference>
<dbReference type="SMART" id="SM00708">
    <property type="entry name" value="PhBP"/>
    <property type="match status" value="1"/>
</dbReference>
<dbReference type="EMBL" id="CAKOFQ010006817">
    <property type="protein sequence ID" value="CAH1974056.1"/>
    <property type="molecule type" value="Genomic_DNA"/>
</dbReference>
<name>A0A9P0PCA4_ACAOB</name>
<dbReference type="CDD" id="cd23992">
    <property type="entry name" value="PBP_GOBP"/>
    <property type="match status" value="1"/>
</dbReference>
<accession>A0A9P0PCA4</accession>
<organism evidence="2 3">
    <name type="scientific">Acanthoscelides obtectus</name>
    <name type="common">Bean weevil</name>
    <name type="synonym">Bruchus obtectus</name>
    <dbReference type="NCBI Taxonomy" id="200917"/>
    <lineage>
        <taxon>Eukaryota</taxon>
        <taxon>Metazoa</taxon>
        <taxon>Ecdysozoa</taxon>
        <taxon>Arthropoda</taxon>
        <taxon>Hexapoda</taxon>
        <taxon>Insecta</taxon>
        <taxon>Pterygota</taxon>
        <taxon>Neoptera</taxon>
        <taxon>Endopterygota</taxon>
        <taxon>Coleoptera</taxon>
        <taxon>Polyphaga</taxon>
        <taxon>Cucujiformia</taxon>
        <taxon>Chrysomeloidea</taxon>
        <taxon>Chrysomelidae</taxon>
        <taxon>Bruchinae</taxon>
        <taxon>Bruchini</taxon>
        <taxon>Acanthoscelides</taxon>
    </lineage>
</organism>
<dbReference type="GO" id="GO:0005549">
    <property type="term" value="F:odorant binding"/>
    <property type="evidence" value="ECO:0007669"/>
    <property type="project" value="InterPro"/>
</dbReference>
<keyword evidence="3" id="KW-1185">Reference proteome</keyword>
<reference evidence="2" key="1">
    <citation type="submission" date="2022-03" db="EMBL/GenBank/DDBJ databases">
        <authorList>
            <person name="Sayadi A."/>
        </authorList>
    </citation>
    <scope>NUCLEOTIDE SEQUENCE</scope>
</reference>
<dbReference type="PANTHER" id="PTHR21364">
    <property type="entry name" value="GENERAL ODORANT-BINDING PROTEIN 19A"/>
    <property type="match status" value="1"/>
</dbReference>
<dbReference type="OrthoDB" id="6610259at2759"/>
<comment type="caution">
    <text evidence="2">The sequence shown here is derived from an EMBL/GenBank/DDBJ whole genome shotgun (WGS) entry which is preliminary data.</text>
</comment>
<dbReference type="InterPro" id="IPR036728">
    <property type="entry name" value="PBP_GOBP_sf"/>
</dbReference>
<dbReference type="Gene3D" id="1.10.238.20">
    <property type="entry name" value="Pheromone/general odorant binding protein domain"/>
    <property type="match status" value="1"/>
</dbReference>
<evidence type="ECO:0000256" key="1">
    <source>
        <dbReference type="SAM" id="SignalP"/>
    </source>
</evidence>
<evidence type="ECO:0000313" key="3">
    <source>
        <dbReference type="Proteomes" id="UP001152888"/>
    </source>
</evidence>
<gene>
    <name evidence="2" type="ORF">ACAOBT_LOCUS10877</name>
</gene>
<dbReference type="Pfam" id="PF01395">
    <property type="entry name" value="PBP_GOBP"/>
    <property type="match status" value="1"/>
</dbReference>
<proteinExistence type="predicted"/>
<dbReference type="InterPro" id="IPR006170">
    <property type="entry name" value="PBP/GOBP"/>
</dbReference>
<evidence type="ECO:0000313" key="2">
    <source>
        <dbReference type="EMBL" id="CAH1974056.1"/>
    </source>
</evidence>
<dbReference type="PANTHER" id="PTHR21364:SF2">
    <property type="entry name" value="GENERAL ODORANT-BINDING PROTEIN 19A"/>
    <property type="match status" value="1"/>
</dbReference>
<sequence length="140" mass="15620">MTMKRWVLLWCLLCVTHLANAAISEKQMKATMKLLRNTCINKFKIPIEDVDAMHTGDFSKGGCYVMCILETYKLLKGNVYDWENAVTTIRANAPPSVAEDAVAAVVACKDAMKTKDDKCIGSAEIGKCIYDFAPEKYFLP</sequence>
<keyword evidence="1" id="KW-0732">Signal</keyword>
<dbReference type="Proteomes" id="UP001152888">
    <property type="component" value="Unassembled WGS sequence"/>
</dbReference>
<dbReference type="AlphaFoldDB" id="A0A9P0PCA4"/>
<feature type="signal peptide" evidence="1">
    <location>
        <begin position="1"/>
        <end position="21"/>
    </location>
</feature>
<protein>
    <submittedName>
        <fullName evidence="2">Uncharacterized protein</fullName>
    </submittedName>
</protein>
<feature type="chain" id="PRO_5040231878" evidence="1">
    <location>
        <begin position="22"/>
        <end position="140"/>
    </location>
</feature>